<evidence type="ECO:0000256" key="2">
    <source>
        <dbReference type="ARBA" id="ARBA00023054"/>
    </source>
</evidence>
<keyword evidence="4" id="KW-1185">Reference proteome</keyword>
<proteinExistence type="predicted"/>
<evidence type="ECO:0000313" key="3">
    <source>
        <dbReference type="EMBL" id="MFC5062228.1"/>
    </source>
</evidence>
<organism evidence="3 4">
    <name type="scientific">Actinomycetospora atypica</name>
    <dbReference type="NCBI Taxonomy" id="1290095"/>
    <lineage>
        <taxon>Bacteria</taxon>
        <taxon>Bacillati</taxon>
        <taxon>Actinomycetota</taxon>
        <taxon>Actinomycetes</taxon>
        <taxon>Pseudonocardiales</taxon>
        <taxon>Pseudonocardiaceae</taxon>
        <taxon>Actinomycetospora</taxon>
    </lineage>
</organism>
<dbReference type="RefSeq" id="WP_378035568.1">
    <property type="nucleotide sequence ID" value="NZ_JBHSIV010000006.1"/>
</dbReference>
<accession>A0ABV9YHC7</accession>
<sequence>SRAALAEATGALDAGVLRAPQDGTVTAVAARPGDRVGAGSPPAVELAVFDALVVRVPVVPADVAAIVPGRTATVTVADAPAERGRVVDVAPTPGPDGRYVVVVSAPLPVVARIGVAARAEIVLARRDGVLVVPPAALRPAAPGAPPGSATVLVARPQGLGGVVPTTVGVGLAGRDGVEVRGGLAVGDPVVVDPDGAGAAPVTEP</sequence>
<comment type="caution">
    <text evidence="3">The sequence shown here is derived from an EMBL/GenBank/DDBJ whole genome shotgun (WGS) entry which is preliminary data.</text>
</comment>
<dbReference type="Proteomes" id="UP001595947">
    <property type="component" value="Unassembled WGS sequence"/>
</dbReference>
<gene>
    <name evidence="3" type="ORF">ACFPBZ_08425</name>
</gene>
<dbReference type="PANTHER" id="PTHR32347:SF23">
    <property type="entry name" value="BLL5650 PROTEIN"/>
    <property type="match status" value="1"/>
</dbReference>
<dbReference type="EMBL" id="JBHSIV010000006">
    <property type="protein sequence ID" value="MFC5062228.1"/>
    <property type="molecule type" value="Genomic_DNA"/>
</dbReference>
<feature type="non-terminal residue" evidence="3">
    <location>
        <position position="1"/>
    </location>
</feature>
<evidence type="ECO:0000313" key="4">
    <source>
        <dbReference type="Proteomes" id="UP001595947"/>
    </source>
</evidence>
<dbReference type="PANTHER" id="PTHR32347">
    <property type="entry name" value="EFFLUX SYSTEM COMPONENT YKNX-RELATED"/>
    <property type="match status" value="1"/>
</dbReference>
<comment type="subcellular location">
    <subcellularLocation>
        <location evidence="1">Cell envelope</location>
    </subcellularLocation>
</comment>
<name>A0ABV9YHC7_9PSEU</name>
<dbReference type="InterPro" id="IPR050465">
    <property type="entry name" value="UPF0194_transport"/>
</dbReference>
<keyword evidence="2" id="KW-0175">Coiled coil</keyword>
<reference evidence="4" key="1">
    <citation type="journal article" date="2019" name="Int. J. Syst. Evol. Microbiol.">
        <title>The Global Catalogue of Microorganisms (GCM) 10K type strain sequencing project: providing services to taxonomists for standard genome sequencing and annotation.</title>
        <authorList>
            <consortium name="The Broad Institute Genomics Platform"/>
            <consortium name="The Broad Institute Genome Sequencing Center for Infectious Disease"/>
            <person name="Wu L."/>
            <person name="Ma J."/>
        </authorList>
    </citation>
    <scope>NUCLEOTIDE SEQUENCE [LARGE SCALE GENOMIC DNA]</scope>
    <source>
        <strain evidence="4">CGMCC 4.7093</strain>
    </source>
</reference>
<protein>
    <submittedName>
        <fullName evidence="3">HlyD family efflux transporter periplasmic adaptor subunit</fullName>
    </submittedName>
</protein>
<dbReference type="Gene3D" id="2.40.420.20">
    <property type="match status" value="1"/>
</dbReference>
<evidence type="ECO:0000256" key="1">
    <source>
        <dbReference type="ARBA" id="ARBA00004196"/>
    </source>
</evidence>